<dbReference type="Pfam" id="PF13373">
    <property type="entry name" value="Dsc3_C"/>
    <property type="match status" value="1"/>
</dbReference>
<keyword evidence="6" id="KW-1185">Reference proteome</keyword>
<dbReference type="InterPro" id="IPR029071">
    <property type="entry name" value="Ubiquitin-like_domsf"/>
</dbReference>
<protein>
    <submittedName>
        <fullName evidence="5">Similar to UPF0645 membrane protein C20H4.02 acc. no. Q9HE10</fullName>
    </submittedName>
</protein>
<keyword evidence="2" id="KW-0812">Transmembrane</keyword>
<keyword evidence="2" id="KW-1133">Transmembrane helix</keyword>
<evidence type="ECO:0000313" key="6">
    <source>
        <dbReference type="Proteomes" id="UP000018144"/>
    </source>
</evidence>
<dbReference type="PANTHER" id="PTHR28049:SF1">
    <property type="entry name" value="DSC E3 UBIQUITIN LIGASE COMPLEX SUBUNIT 3"/>
    <property type="match status" value="1"/>
</dbReference>
<feature type="region of interest" description="Disordered" evidence="1">
    <location>
        <begin position="145"/>
        <end position="164"/>
    </location>
</feature>
<evidence type="ECO:0000259" key="4">
    <source>
        <dbReference type="Pfam" id="PF13373"/>
    </source>
</evidence>
<accession>U4L3H7</accession>
<reference evidence="5 6" key="1">
    <citation type="journal article" date="2013" name="PLoS Genet.">
        <title>The genome and development-dependent transcriptomes of Pyronema confluens: a window into fungal evolution.</title>
        <authorList>
            <person name="Traeger S."/>
            <person name="Altegoer F."/>
            <person name="Freitag M."/>
            <person name="Gabaldon T."/>
            <person name="Kempken F."/>
            <person name="Kumar A."/>
            <person name="Marcet-Houben M."/>
            <person name="Poggeler S."/>
            <person name="Stajich J.E."/>
            <person name="Nowrousian M."/>
        </authorList>
    </citation>
    <scope>NUCLEOTIDE SEQUENCE [LARGE SCALE GENOMIC DNA]</scope>
    <source>
        <strain evidence="6">CBS 100304</strain>
        <tissue evidence="5">Vegetative mycelium</tissue>
    </source>
</reference>
<sequence>MSLLPLHSGSSSVPSSSIPPTPSPITLRFLFTTSDAPLVLPISSPSTTTTHTLRTLIRSLRPNLSSRKLRLIHSGKVLPDGPSLSQILPRPTPKPKPNPDTNNDPKGKQPDTDPDPAVIFIHCSVGPLLSPTELATESSPLLAAPTETYSSAPTPSTEPAPQGFDRLLTQGFSEREVAALRSQFNRLNPDLAPEEIRVLEDRWIDESVGQGQETIGGATAGTFEDMFIGTVIGFFWPVGIWLAREEGVFTQRRQYAVLAGFCVNLFFGLVRTFG</sequence>
<organism evidence="5 6">
    <name type="scientific">Pyronema omphalodes (strain CBS 100304)</name>
    <name type="common">Pyronema confluens</name>
    <dbReference type="NCBI Taxonomy" id="1076935"/>
    <lineage>
        <taxon>Eukaryota</taxon>
        <taxon>Fungi</taxon>
        <taxon>Dikarya</taxon>
        <taxon>Ascomycota</taxon>
        <taxon>Pezizomycotina</taxon>
        <taxon>Pezizomycetes</taxon>
        <taxon>Pezizales</taxon>
        <taxon>Pyronemataceae</taxon>
        <taxon>Pyronema</taxon>
    </lineage>
</organism>
<dbReference type="GO" id="GO:0044695">
    <property type="term" value="C:Dsc E3 ubiquitin ligase complex"/>
    <property type="evidence" value="ECO:0007669"/>
    <property type="project" value="InterPro"/>
</dbReference>
<feature type="transmembrane region" description="Helical" evidence="2">
    <location>
        <begin position="255"/>
        <end position="273"/>
    </location>
</feature>
<evidence type="ECO:0000256" key="1">
    <source>
        <dbReference type="SAM" id="MobiDB-lite"/>
    </source>
</evidence>
<feature type="compositionally biased region" description="Low complexity" evidence="1">
    <location>
        <begin position="145"/>
        <end position="161"/>
    </location>
</feature>
<dbReference type="InterPro" id="IPR025390">
    <property type="entry name" value="Dsc3_C"/>
</dbReference>
<dbReference type="InterPro" id="IPR019413">
    <property type="entry name" value="Dsc3_ub-like_dom"/>
</dbReference>
<feature type="domain" description="DSC E3 ubiquitin ligase complex subunit 3 C-terminal" evidence="4">
    <location>
        <begin position="162"/>
        <end position="271"/>
    </location>
</feature>
<feature type="compositionally biased region" description="Low complexity" evidence="1">
    <location>
        <begin position="1"/>
        <end position="16"/>
    </location>
</feature>
<dbReference type="EMBL" id="HF935319">
    <property type="protein sequence ID" value="CCX06868.1"/>
    <property type="molecule type" value="Genomic_DNA"/>
</dbReference>
<dbReference type="OrthoDB" id="2556122at2759"/>
<dbReference type="AlphaFoldDB" id="U4L3H7"/>
<dbReference type="PANTHER" id="PTHR28049">
    <property type="entry name" value="TRANSMEMBRANE PROTEIN YOR223W"/>
    <property type="match status" value="1"/>
</dbReference>
<feature type="region of interest" description="Disordered" evidence="1">
    <location>
        <begin position="1"/>
        <end position="20"/>
    </location>
</feature>
<keyword evidence="2" id="KW-0472">Membrane</keyword>
<feature type="transmembrane region" description="Helical" evidence="2">
    <location>
        <begin position="226"/>
        <end position="243"/>
    </location>
</feature>
<dbReference type="InterPro" id="IPR045226">
    <property type="entry name" value="Dsc3"/>
</dbReference>
<gene>
    <name evidence="5" type="ORF">PCON_06455</name>
</gene>
<dbReference type="Proteomes" id="UP000018144">
    <property type="component" value="Unassembled WGS sequence"/>
</dbReference>
<dbReference type="Pfam" id="PF10302">
    <property type="entry name" value="Dsc3_N"/>
    <property type="match status" value="1"/>
</dbReference>
<dbReference type="eggNOG" id="ENOG502RXWC">
    <property type="taxonomic scope" value="Eukaryota"/>
</dbReference>
<proteinExistence type="predicted"/>
<evidence type="ECO:0000313" key="5">
    <source>
        <dbReference type="EMBL" id="CCX06868.1"/>
    </source>
</evidence>
<dbReference type="SUPFAM" id="SSF54236">
    <property type="entry name" value="Ubiquitin-like"/>
    <property type="match status" value="1"/>
</dbReference>
<dbReference type="GO" id="GO:0005783">
    <property type="term" value="C:endoplasmic reticulum"/>
    <property type="evidence" value="ECO:0007669"/>
    <property type="project" value="TreeGrafter"/>
</dbReference>
<feature type="domain" description="DSC E3 ubiquitin ligase complex subunit 3 ubiquitin-like" evidence="3">
    <location>
        <begin position="25"/>
        <end position="127"/>
    </location>
</feature>
<name>U4L3H7_PYROM</name>
<evidence type="ECO:0000256" key="2">
    <source>
        <dbReference type="SAM" id="Phobius"/>
    </source>
</evidence>
<evidence type="ECO:0000259" key="3">
    <source>
        <dbReference type="Pfam" id="PF10302"/>
    </source>
</evidence>
<feature type="region of interest" description="Disordered" evidence="1">
    <location>
        <begin position="75"/>
        <end position="117"/>
    </location>
</feature>
<dbReference type="OMA" id="RIYVNCS"/>